<comment type="caution">
    <text evidence="2">The sequence shown here is derived from an EMBL/GenBank/DDBJ whole genome shotgun (WGS) entry which is preliminary data.</text>
</comment>
<dbReference type="EMBL" id="QKWP01000187">
    <property type="protein sequence ID" value="RIB25122.1"/>
    <property type="molecule type" value="Genomic_DNA"/>
</dbReference>
<evidence type="ECO:0000256" key="1">
    <source>
        <dbReference type="SAM" id="Coils"/>
    </source>
</evidence>
<feature type="coiled-coil region" evidence="1">
    <location>
        <begin position="83"/>
        <end position="113"/>
    </location>
</feature>
<evidence type="ECO:0000313" key="2">
    <source>
        <dbReference type="EMBL" id="RIB25122.1"/>
    </source>
</evidence>
<gene>
    <name evidence="2" type="ORF">C2G38_2031331</name>
</gene>
<name>A0A397VTM2_9GLOM</name>
<proteinExistence type="predicted"/>
<organism evidence="2 3">
    <name type="scientific">Gigaspora rosea</name>
    <dbReference type="NCBI Taxonomy" id="44941"/>
    <lineage>
        <taxon>Eukaryota</taxon>
        <taxon>Fungi</taxon>
        <taxon>Fungi incertae sedis</taxon>
        <taxon>Mucoromycota</taxon>
        <taxon>Glomeromycotina</taxon>
        <taxon>Glomeromycetes</taxon>
        <taxon>Diversisporales</taxon>
        <taxon>Gigasporaceae</taxon>
        <taxon>Gigaspora</taxon>
    </lineage>
</organism>
<dbReference type="OrthoDB" id="2400270at2759"/>
<keyword evidence="3" id="KW-1185">Reference proteome</keyword>
<accession>A0A397VTM2</accession>
<dbReference type="Proteomes" id="UP000266673">
    <property type="component" value="Unassembled WGS sequence"/>
</dbReference>
<keyword evidence="1" id="KW-0175">Coiled coil</keyword>
<protein>
    <submittedName>
        <fullName evidence="2">Uncharacterized protein</fullName>
    </submittedName>
</protein>
<dbReference type="AlphaFoldDB" id="A0A397VTM2"/>
<reference evidence="2 3" key="1">
    <citation type="submission" date="2018-06" db="EMBL/GenBank/DDBJ databases">
        <title>Comparative genomics reveals the genomic features of Rhizophagus irregularis, R. cerebriforme, R. diaphanum and Gigaspora rosea, and their symbiotic lifestyle signature.</title>
        <authorList>
            <person name="Morin E."/>
            <person name="San Clemente H."/>
            <person name="Chen E.C.H."/>
            <person name="De La Providencia I."/>
            <person name="Hainaut M."/>
            <person name="Kuo A."/>
            <person name="Kohler A."/>
            <person name="Murat C."/>
            <person name="Tang N."/>
            <person name="Roy S."/>
            <person name="Loubradou J."/>
            <person name="Henrissat B."/>
            <person name="Grigoriev I.V."/>
            <person name="Corradi N."/>
            <person name="Roux C."/>
            <person name="Martin F.M."/>
        </authorList>
    </citation>
    <scope>NUCLEOTIDE SEQUENCE [LARGE SCALE GENOMIC DNA]</scope>
    <source>
        <strain evidence="2 3">DAOM 194757</strain>
    </source>
</reference>
<evidence type="ECO:0000313" key="3">
    <source>
        <dbReference type="Proteomes" id="UP000266673"/>
    </source>
</evidence>
<sequence length="234" mass="27949">MIDLAFDILFSLASFKTENFTFIEKVNNLDFKINPNEFDLLIVEINKHLKSLPEWNNYCIKIINQFEDLINLVNNVEESFFILEIQEKLLANMKELREKLRNKSKNLDEIESKRKKSFRPKRYEEKIKEEDGAIYSEFIFIIGLKSVYDLIAELEYTTKKLKLLDSISIQKILGFLKKLNYELKQTEDLVEVLRKRELYLNDCYLYYLIENLSNIDCLVNNFCRQIVVEKSIKN</sequence>